<reference evidence="1 2" key="1">
    <citation type="journal article" date="2008" name="Nature">
        <title>The genome of the model beetle and pest Tribolium castaneum.</title>
        <authorList>
            <consortium name="Tribolium Genome Sequencing Consortium"/>
            <person name="Richards S."/>
            <person name="Gibbs R.A."/>
            <person name="Weinstock G.M."/>
            <person name="Brown S.J."/>
            <person name="Denell R."/>
            <person name="Beeman R.W."/>
            <person name="Gibbs R."/>
            <person name="Beeman R.W."/>
            <person name="Brown S.J."/>
            <person name="Bucher G."/>
            <person name="Friedrich M."/>
            <person name="Grimmelikhuijzen C.J."/>
            <person name="Klingler M."/>
            <person name="Lorenzen M."/>
            <person name="Richards S."/>
            <person name="Roth S."/>
            <person name="Schroder R."/>
            <person name="Tautz D."/>
            <person name="Zdobnov E.M."/>
            <person name="Muzny D."/>
            <person name="Gibbs R.A."/>
            <person name="Weinstock G.M."/>
            <person name="Attaway T."/>
            <person name="Bell S."/>
            <person name="Buhay C.J."/>
            <person name="Chandrabose M.N."/>
            <person name="Chavez D."/>
            <person name="Clerk-Blankenburg K.P."/>
            <person name="Cree A."/>
            <person name="Dao M."/>
            <person name="Davis C."/>
            <person name="Chacko J."/>
            <person name="Dinh H."/>
            <person name="Dugan-Rocha S."/>
            <person name="Fowler G."/>
            <person name="Garner T.T."/>
            <person name="Garnes J."/>
            <person name="Gnirke A."/>
            <person name="Hawes A."/>
            <person name="Hernandez J."/>
            <person name="Hines S."/>
            <person name="Holder M."/>
            <person name="Hume J."/>
            <person name="Jhangiani S.N."/>
            <person name="Joshi V."/>
            <person name="Khan Z.M."/>
            <person name="Jackson L."/>
            <person name="Kovar C."/>
            <person name="Kowis A."/>
            <person name="Lee S."/>
            <person name="Lewis L.R."/>
            <person name="Margolis J."/>
            <person name="Morgan M."/>
            <person name="Nazareth L.V."/>
            <person name="Nguyen N."/>
            <person name="Okwuonu G."/>
            <person name="Parker D."/>
            <person name="Richards S."/>
            <person name="Ruiz S.J."/>
            <person name="Santibanez J."/>
            <person name="Savard J."/>
            <person name="Scherer S.E."/>
            <person name="Schneider B."/>
            <person name="Sodergren E."/>
            <person name="Tautz D."/>
            <person name="Vattahil S."/>
            <person name="Villasana D."/>
            <person name="White C.S."/>
            <person name="Wright R."/>
            <person name="Park Y."/>
            <person name="Beeman R.W."/>
            <person name="Lord J."/>
            <person name="Oppert B."/>
            <person name="Lorenzen M."/>
            <person name="Brown S."/>
            <person name="Wang L."/>
            <person name="Savard J."/>
            <person name="Tautz D."/>
            <person name="Richards S."/>
            <person name="Weinstock G."/>
            <person name="Gibbs R.A."/>
            <person name="Liu Y."/>
            <person name="Worley K."/>
            <person name="Weinstock G."/>
            <person name="Elsik C.G."/>
            <person name="Reese J.T."/>
            <person name="Elhaik E."/>
            <person name="Landan G."/>
            <person name="Graur D."/>
            <person name="Arensburger P."/>
            <person name="Atkinson P."/>
            <person name="Beeman R.W."/>
            <person name="Beidler J."/>
            <person name="Brown S.J."/>
            <person name="Demuth J.P."/>
            <person name="Drury D.W."/>
            <person name="Du Y.Z."/>
            <person name="Fujiwara H."/>
            <person name="Lorenzen M."/>
            <person name="Maselli V."/>
            <person name="Osanai M."/>
            <person name="Park Y."/>
            <person name="Robertson H.M."/>
            <person name="Tu Z."/>
            <person name="Wang J.J."/>
            <person name="Wang S."/>
            <person name="Richards S."/>
            <person name="Song H."/>
            <person name="Zhang L."/>
            <person name="Sodergren E."/>
            <person name="Werner D."/>
            <person name="Stanke M."/>
            <person name="Morgenstern B."/>
            <person name="Solovyev V."/>
            <person name="Kosarev P."/>
            <person name="Brown G."/>
            <person name="Chen H.C."/>
            <person name="Ermolaeva O."/>
            <person name="Hlavina W."/>
            <person name="Kapustin Y."/>
            <person name="Kiryutin B."/>
            <person name="Kitts P."/>
            <person name="Maglott D."/>
            <person name="Pruitt K."/>
            <person name="Sapojnikov V."/>
            <person name="Souvorov A."/>
            <person name="Mackey A.J."/>
            <person name="Waterhouse R.M."/>
            <person name="Wyder S."/>
            <person name="Zdobnov E.M."/>
            <person name="Zdobnov E.M."/>
            <person name="Wyder S."/>
            <person name="Kriventseva E.V."/>
            <person name="Kadowaki T."/>
            <person name="Bork P."/>
            <person name="Aranda M."/>
            <person name="Bao R."/>
            <person name="Beermann A."/>
            <person name="Berns N."/>
            <person name="Bolognesi R."/>
            <person name="Bonneton F."/>
            <person name="Bopp D."/>
            <person name="Brown S.J."/>
            <person name="Bucher G."/>
            <person name="Butts T."/>
            <person name="Chaumot A."/>
            <person name="Denell R.E."/>
            <person name="Ferrier D.E."/>
            <person name="Friedrich M."/>
            <person name="Gordon C.M."/>
            <person name="Jindra M."/>
            <person name="Klingler M."/>
            <person name="Lan Q."/>
            <person name="Lattorff H.M."/>
            <person name="Laudet V."/>
            <person name="von Levetsow C."/>
            <person name="Liu Z."/>
            <person name="Lutz R."/>
            <person name="Lynch J.A."/>
            <person name="da Fonseca R.N."/>
            <person name="Posnien N."/>
            <person name="Reuter R."/>
            <person name="Roth S."/>
            <person name="Savard J."/>
            <person name="Schinko J.B."/>
            <person name="Schmitt C."/>
            <person name="Schoppmeier M."/>
            <person name="Schroder R."/>
            <person name="Shippy T.D."/>
            <person name="Simonnet F."/>
            <person name="Marques-Souza H."/>
            <person name="Tautz D."/>
            <person name="Tomoyasu Y."/>
            <person name="Trauner J."/>
            <person name="Van der Zee M."/>
            <person name="Vervoort M."/>
            <person name="Wittkopp N."/>
            <person name="Wimmer E.A."/>
            <person name="Yang X."/>
            <person name="Jones A.K."/>
            <person name="Sattelle D.B."/>
            <person name="Ebert P.R."/>
            <person name="Nelson D."/>
            <person name="Scott J.G."/>
            <person name="Beeman R.W."/>
            <person name="Muthukrishnan S."/>
            <person name="Kramer K.J."/>
            <person name="Arakane Y."/>
            <person name="Beeman R.W."/>
            <person name="Zhu Q."/>
            <person name="Hogenkamp D."/>
            <person name="Dixit R."/>
            <person name="Oppert B."/>
            <person name="Jiang H."/>
            <person name="Zou Z."/>
            <person name="Marshall J."/>
            <person name="Elpidina E."/>
            <person name="Vinokurov K."/>
            <person name="Oppert C."/>
            <person name="Zou Z."/>
            <person name="Evans J."/>
            <person name="Lu Z."/>
            <person name="Zhao P."/>
            <person name="Sumathipala N."/>
            <person name="Altincicek B."/>
            <person name="Vilcinskas A."/>
            <person name="Williams M."/>
            <person name="Hultmark D."/>
            <person name="Hetru C."/>
            <person name="Jiang H."/>
            <person name="Grimmelikhuijzen C.J."/>
            <person name="Hauser F."/>
            <person name="Cazzamali G."/>
            <person name="Williamson M."/>
            <person name="Park Y."/>
            <person name="Li B."/>
            <person name="Tanaka Y."/>
            <person name="Predel R."/>
            <person name="Neupert S."/>
            <person name="Schachtner J."/>
            <person name="Verleyen P."/>
            <person name="Raible F."/>
            <person name="Bork P."/>
            <person name="Friedrich M."/>
            <person name="Walden K.K."/>
            <person name="Robertson H.M."/>
            <person name="Angeli S."/>
            <person name="Foret S."/>
            <person name="Bucher G."/>
            <person name="Schuetz S."/>
            <person name="Maleszka R."/>
            <person name="Wimmer E.A."/>
            <person name="Beeman R.W."/>
            <person name="Lorenzen M."/>
            <person name="Tomoyasu Y."/>
            <person name="Miller S.C."/>
            <person name="Grossmann D."/>
            <person name="Bucher G."/>
        </authorList>
    </citation>
    <scope>NUCLEOTIDE SEQUENCE [LARGE SCALE GENOMIC DNA]</scope>
    <source>
        <strain evidence="1 2">Georgia GA2</strain>
    </source>
</reference>
<proteinExistence type="predicted"/>
<sequence length="77" mass="8606">MCTSVPLKYRLGAFLKRLELTRTKGFFGKSLKSSIRKSLSHIFTLFPFSLFSCTVTVKKMNLRPSSKSGAEISEACP</sequence>
<organism evidence="1 2">
    <name type="scientific">Tribolium castaneum</name>
    <name type="common">Red flour beetle</name>
    <dbReference type="NCBI Taxonomy" id="7070"/>
    <lineage>
        <taxon>Eukaryota</taxon>
        <taxon>Metazoa</taxon>
        <taxon>Ecdysozoa</taxon>
        <taxon>Arthropoda</taxon>
        <taxon>Hexapoda</taxon>
        <taxon>Insecta</taxon>
        <taxon>Pterygota</taxon>
        <taxon>Neoptera</taxon>
        <taxon>Endopterygota</taxon>
        <taxon>Coleoptera</taxon>
        <taxon>Polyphaga</taxon>
        <taxon>Cucujiformia</taxon>
        <taxon>Tenebrionidae</taxon>
        <taxon>Tenebrionidae incertae sedis</taxon>
        <taxon>Tribolium</taxon>
    </lineage>
</organism>
<evidence type="ECO:0000313" key="1">
    <source>
        <dbReference type="EMBL" id="KYB26821.1"/>
    </source>
</evidence>
<accession>A0A139WG41</accession>
<dbReference type="AlphaFoldDB" id="A0A139WG41"/>
<keyword evidence="2" id="KW-1185">Reference proteome</keyword>
<dbReference type="Proteomes" id="UP000007266">
    <property type="component" value="Linkage group 7"/>
</dbReference>
<evidence type="ECO:0000313" key="2">
    <source>
        <dbReference type="Proteomes" id="UP000007266"/>
    </source>
</evidence>
<protein>
    <submittedName>
        <fullName evidence="1">Uncharacterized protein</fullName>
    </submittedName>
</protein>
<name>A0A139WG41_TRICA</name>
<gene>
    <name evidence="1" type="primary">AUGUSTUS-3.0.2_33523</name>
    <name evidence="1" type="ORF">TcasGA2_TC033523</name>
</gene>
<reference evidence="1 2" key="2">
    <citation type="journal article" date="2010" name="Nucleic Acids Res.">
        <title>BeetleBase in 2010: revisions to provide comprehensive genomic information for Tribolium castaneum.</title>
        <authorList>
            <person name="Kim H.S."/>
            <person name="Murphy T."/>
            <person name="Xia J."/>
            <person name="Caragea D."/>
            <person name="Park Y."/>
            <person name="Beeman R.W."/>
            <person name="Lorenzen M.D."/>
            <person name="Butcher S."/>
            <person name="Manak J.R."/>
            <person name="Brown S.J."/>
        </authorList>
    </citation>
    <scope>GENOME REANNOTATION</scope>
    <source>
        <strain evidence="1 2">Georgia GA2</strain>
    </source>
</reference>
<dbReference type="InParanoid" id="A0A139WG41"/>
<dbReference type="EMBL" id="KQ971351">
    <property type="protein sequence ID" value="KYB26821.1"/>
    <property type="molecule type" value="Genomic_DNA"/>
</dbReference>